<dbReference type="Proteomes" id="UP000886523">
    <property type="component" value="Unassembled WGS sequence"/>
</dbReference>
<evidence type="ECO:0000313" key="1">
    <source>
        <dbReference type="EMBL" id="KAF9503174.1"/>
    </source>
</evidence>
<dbReference type="OrthoDB" id="3200967at2759"/>
<feature type="non-terminal residue" evidence="1">
    <location>
        <position position="1"/>
    </location>
</feature>
<dbReference type="EMBL" id="MU129424">
    <property type="protein sequence ID" value="KAF9503174.1"/>
    <property type="molecule type" value="Genomic_DNA"/>
</dbReference>
<dbReference type="AlphaFoldDB" id="A0A9P6ADJ3"/>
<sequence length="52" mass="6148">FPMCMQVHPTLAVDLGMLEFMAGLFIHLALNEQAWTENLFSFLKKRHYRLHT</sequence>
<feature type="non-terminal residue" evidence="1">
    <location>
        <position position="52"/>
    </location>
</feature>
<comment type="caution">
    <text evidence="1">The sequence shown here is derived from an EMBL/GenBank/DDBJ whole genome shotgun (WGS) entry which is preliminary data.</text>
</comment>
<keyword evidence="2" id="KW-1185">Reference proteome</keyword>
<proteinExistence type="predicted"/>
<accession>A0A9P6ADJ3</accession>
<reference evidence="1" key="1">
    <citation type="journal article" date="2020" name="Nat. Commun.">
        <title>Large-scale genome sequencing of mycorrhizal fungi provides insights into the early evolution of symbiotic traits.</title>
        <authorList>
            <person name="Miyauchi S."/>
            <person name="Kiss E."/>
            <person name="Kuo A."/>
            <person name="Drula E."/>
            <person name="Kohler A."/>
            <person name="Sanchez-Garcia M."/>
            <person name="Morin E."/>
            <person name="Andreopoulos B."/>
            <person name="Barry K.W."/>
            <person name="Bonito G."/>
            <person name="Buee M."/>
            <person name="Carver A."/>
            <person name="Chen C."/>
            <person name="Cichocki N."/>
            <person name="Clum A."/>
            <person name="Culley D."/>
            <person name="Crous P.W."/>
            <person name="Fauchery L."/>
            <person name="Girlanda M."/>
            <person name="Hayes R.D."/>
            <person name="Keri Z."/>
            <person name="LaButti K."/>
            <person name="Lipzen A."/>
            <person name="Lombard V."/>
            <person name="Magnuson J."/>
            <person name="Maillard F."/>
            <person name="Murat C."/>
            <person name="Nolan M."/>
            <person name="Ohm R.A."/>
            <person name="Pangilinan J."/>
            <person name="Pereira M.F."/>
            <person name="Perotto S."/>
            <person name="Peter M."/>
            <person name="Pfister S."/>
            <person name="Riley R."/>
            <person name="Sitrit Y."/>
            <person name="Stielow J.B."/>
            <person name="Szollosi G."/>
            <person name="Zifcakova L."/>
            <person name="Stursova M."/>
            <person name="Spatafora J.W."/>
            <person name="Tedersoo L."/>
            <person name="Vaario L.M."/>
            <person name="Yamada A."/>
            <person name="Yan M."/>
            <person name="Wang P."/>
            <person name="Xu J."/>
            <person name="Bruns T."/>
            <person name="Baldrian P."/>
            <person name="Vilgalys R."/>
            <person name="Dunand C."/>
            <person name="Henrissat B."/>
            <person name="Grigoriev I.V."/>
            <person name="Hibbett D."/>
            <person name="Nagy L.G."/>
            <person name="Martin F.M."/>
        </authorList>
    </citation>
    <scope>NUCLEOTIDE SEQUENCE</scope>
    <source>
        <strain evidence="1">UP504</strain>
    </source>
</reference>
<protein>
    <submittedName>
        <fullName evidence="1">Uncharacterized protein</fullName>
    </submittedName>
</protein>
<name>A0A9P6ADJ3_9AGAM</name>
<evidence type="ECO:0000313" key="2">
    <source>
        <dbReference type="Proteomes" id="UP000886523"/>
    </source>
</evidence>
<gene>
    <name evidence="1" type="ORF">BS47DRAFT_1278398</name>
</gene>
<organism evidence="1 2">
    <name type="scientific">Hydnum rufescens UP504</name>
    <dbReference type="NCBI Taxonomy" id="1448309"/>
    <lineage>
        <taxon>Eukaryota</taxon>
        <taxon>Fungi</taxon>
        <taxon>Dikarya</taxon>
        <taxon>Basidiomycota</taxon>
        <taxon>Agaricomycotina</taxon>
        <taxon>Agaricomycetes</taxon>
        <taxon>Cantharellales</taxon>
        <taxon>Hydnaceae</taxon>
        <taxon>Hydnum</taxon>
    </lineage>
</organism>